<evidence type="ECO:0008006" key="10">
    <source>
        <dbReference type="Google" id="ProtNLM"/>
    </source>
</evidence>
<keyword evidence="9" id="KW-1185">Reference proteome</keyword>
<dbReference type="STRING" id="857342.A0A2T3B8M1"/>
<dbReference type="Pfam" id="PF09734">
    <property type="entry name" value="Tau95"/>
    <property type="match status" value="1"/>
</dbReference>
<feature type="compositionally biased region" description="Basic and acidic residues" evidence="5">
    <location>
        <begin position="537"/>
        <end position="552"/>
    </location>
</feature>
<dbReference type="OrthoDB" id="5598268at2759"/>
<dbReference type="GO" id="GO:0001002">
    <property type="term" value="F:RNA polymerase III type 1 promoter sequence-specific DNA binding"/>
    <property type="evidence" value="ECO:0007669"/>
    <property type="project" value="TreeGrafter"/>
</dbReference>
<dbReference type="GO" id="GO:0005634">
    <property type="term" value="C:nucleus"/>
    <property type="evidence" value="ECO:0007669"/>
    <property type="project" value="UniProtKB-SubCell"/>
</dbReference>
<dbReference type="Proteomes" id="UP000241818">
    <property type="component" value="Unassembled WGS sequence"/>
</dbReference>
<dbReference type="Gene3D" id="3.30.200.160">
    <property type="entry name" value="TFIIIC, subcomplex tauA, subunit Sfc1, barrel domain"/>
    <property type="match status" value="1"/>
</dbReference>
<reference evidence="8 9" key="1">
    <citation type="journal article" date="2018" name="New Phytol.">
        <title>Comparative genomics and transcriptomics depict ericoid mycorrhizal fungi as versatile saprotrophs and plant mutualists.</title>
        <authorList>
            <person name="Martino E."/>
            <person name="Morin E."/>
            <person name="Grelet G.A."/>
            <person name="Kuo A."/>
            <person name="Kohler A."/>
            <person name="Daghino S."/>
            <person name="Barry K.W."/>
            <person name="Cichocki N."/>
            <person name="Clum A."/>
            <person name="Dockter R.B."/>
            <person name="Hainaut M."/>
            <person name="Kuo R.C."/>
            <person name="LaButti K."/>
            <person name="Lindahl B.D."/>
            <person name="Lindquist E.A."/>
            <person name="Lipzen A."/>
            <person name="Khouja H.R."/>
            <person name="Magnuson J."/>
            <person name="Murat C."/>
            <person name="Ohm R.A."/>
            <person name="Singer S.W."/>
            <person name="Spatafora J.W."/>
            <person name="Wang M."/>
            <person name="Veneault-Fourrey C."/>
            <person name="Henrissat B."/>
            <person name="Grigoriev I.V."/>
            <person name="Martin F.M."/>
            <person name="Perotto S."/>
        </authorList>
    </citation>
    <scope>NUCLEOTIDE SEQUENCE [LARGE SCALE GENOMIC DNA]</scope>
    <source>
        <strain evidence="8 9">ATCC 22711</strain>
    </source>
</reference>
<keyword evidence="3" id="KW-0804">Transcription</keyword>
<dbReference type="InterPro" id="IPR041499">
    <property type="entry name" value="Tfc1/Sfc1_N"/>
</dbReference>
<feature type="domain" description="Transcription factor IIIC subunit Tfc1/Sfc1 triple barrel" evidence="7">
    <location>
        <begin position="18"/>
        <end position="174"/>
    </location>
</feature>
<dbReference type="PANTHER" id="PTHR13230">
    <property type="entry name" value="GENERAL TRANSCRIPTION FACTOR IIIC, POLYPEPTIDE 5"/>
    <property type="match status" value="1"/>
</dbReference>
<dbReference type="InterPro" id="IPR040454">
    <property type="entry name" value="TF_IIIC_Tfc1/Sfc1"/>
</dbReference>
<feature type="compositionally biased region" description="Low complexity" evidence="5">
    <location>
        <begin position="106"/>
        <end position="126"/>
    </location>
</feature>
<evidence type="ECO:0000256" key="4">
    <source>
        <dbReference type="ARBA" id="ARBA00023242"/>
    </source>
</evidence>
<dbReference type="AlphaFoldDB" id="A0A2T3B8M1"/>
<comment type="subcellular location">
    <subcellularLocation>
        <location evidence="1">Nucleus</location>
    </subcellularLocation>
</comment>
<feature type="compositionally biased region" description="Acidic residues" evidence="5">
    <location>
        <begin position="604"/>
        <end position="646"/>
    </location>
</feature>
<proteinExistence type="predicted"/>
<dbReference type="Pfam" id="PF17682">
    <property type="entry name" value="Tau95_N"/>
    <property type="match status" value="1"/>
</dbReference>
<dbReference type="GO" id="GO:0000127">
    <property type="term" value="C:transcription factor TFIIIC complex"/>
    <property type="evidence" value="ECO:0007669"/>
    <property type="project" value="InterPro"/>
</dbReference>
<accession>A0A2T3B8M1</accession>
<feature type="region of interest" description="Disordered" evidence="5">
    <location>
        <begin position="89"/>
        <end position="138"/>
    </location>
</feature>
<dbReference type="InterPro" id="IPR019136">
    <property type="entry name" value="TF_IIIC_su-5_HTH"/>
</dbReference>
<evidence type="ECO:0000313" key="9">
    <source>
        <dbReference type="Proteomes" id="UP000241818"/>
    </source>
</evidence>
<dbReference type="InterPro" id="IPR042536">
    <property type="entry name" value="TFIIIC_tauA_Sfc1"/>
</dbReference>
<feature type="compositionally biased region" description="Basic residues" evidence="5">
    <location>
        <begin position="523"/>
        <end position="536"/>
    </location>
</feature>
<sequence>MSGIASAPTFEVATREVVAVEHPMVIKNIDKALKTFGSGVEIGRPFKSLVDLDDPDGCIPIYLRHRDPMSTPILSHNCTTNNILLKVTVPKRTGRKRKRGSQEPYSGDITGSTTTTSGDSSQTSQSADLRSHSRLDNPRQLLRSLKDNVGNYTVEGVAEIDRTHRFRGLADFYHSTSNTEFVPKFLDLVYPGEMESIRKFKFNPSRGWKKNEEFVPPPILTNHVLPFNWGYHQNPNIVQTVNQSTGESALINRSRSRKFQIEYLSHDVEEIPQTRPLEIPREPDLEKLIEELNEALEERPLWTRRALANRLGNSPRLYLFKTALQYVGYQFKGGPFRDVVIKFGIDPRKDPKYRIYQTIFFKLYEEEEKGPFRKWHEVRSTTISKRTKLKDLTTHLFDGKSLTLDGKVWQFCDVTDPFLVQLINNAPVCHEFNSKGDGYFYNGSWAKIRAVMKMKLMAIRIGKTIKDEDFESVLSKVPDIVDNNEKASSKLWVPLPDVKFTDEEIKELEEKGVNTFGGNNRKTNTKSKARKTRIRHRLADLRQSREPARVTDSETLAPSVDMFTPNGRQSWRDQNASSGRSNPAEAPSNLDDSESARVKFEMALDAEEESALEDEYSEDAEGETDLEDDVLPGEGEDEEDDSDASDMIDYSKYYIPRGAPAAK</sequence>
<feature type="domain" description="Transcription factor IIIC subunit 5 HTH" evidence="6">
    <location>
        <begin position="214"/>
        <end position="362"/>
    </location>
</feature>
<feature type="region of interest" description="Disordered" evidence="5">
    <location>
        <begin position="512"/>
        <end position="663"/>
    </location>
</feature>
<name>A0A2T3B8M1_AMORE</name>
<evidence type="ECO:0000256" key="2">
    <source>
        <dbReference type="ARBA" id="ARBA00023125"/>
    </source>
</evidence>
<gene>
    <name evidence="8" type="ORF">M430DRAFT_117109</name>
</gene>
<dbReference type="GO" id="GO:0006384">
    <property type="term" value="P:transcription initiation at RNA polymerase III promoter"/>
    <property type="evidence" value="ECO:0007669"/>
    <property type="project" value="InterPro"/>
</dbReference>
<dbReference type="InParanoid" id="A0A2T3B8M1"/>
<evidence type="ECO:0000259" key="7">
    <source>
        <dbReference type="Pfam" id="PF17682"/>
    </source>
</evidence>
<protein>
    <recommendedName>
        <fullName evidence="10">Transcription factor IIIC subunit 5 HTH domain-containing protein</fullName>
    </recommendedName>
</protein>
<evidence type="ECO:0000259" key="6">
    <source>
        <dbReference type="Pfam" id="PF09734"/>
    </source>
</evidence>
<dbReference type="RefSeq" id="XP_024723228.1">
    <property type="nucleotide sequence ID" value="XM_024861662.1"/>
</dbReference>
<evidence type="ECO:0000313" key="8">
    <source>
        <dbReference type="EMBL" id="PSS23182.1"/>
    </source>
</evidence>
<feature type="compositionally biased region" description="Polar residues" evidence="5">
    <location>
        <begin position="566"/>
        <end position="581"/>
    </location>
</feature>
<evidence type="ECO:0000256" key="3">
    <source>
        <dbReference type="ARBA" id="ARBA00023163"/>
    </source>
</evidence>
<organism evidence="8 9">
    <name type="scientific">Amorphotheca resinae ATCC 22711</name>
    <dbReference type="NCBI Taxonomy" id="857342"/>
    <lineage>
        <taxon>Eukaryota</taxon>
        <taxon>Fungi</taxon>
        <taxon>Dikarya</taxon>
        <taxon>Ascomycota</taxon>
        <taxon>Pezizomycotina</taxon>
        <taxon>Leotiomycetes</taxon>
        <taxon>Helotiales</taxon>
        <taxon>Amorphothecaceae</taxon>
        <taxon>Amorphotheca</taxon>
    </lineage>
</organism>
<dbReference type="EMBL" id="KZ679008">
    <property type="protein sequence ID" value="PSS23182.1"/>
    <property type="molecule type" value="Genomic_DNA"/>
</dbReference>
<dbReference type="GeneID" id="36569743"/>
<keyword evidence="4" id="KW-0539">Nucleus</keyword>
<dbReference type="GO" id="GO:0001003">
    <property type="term" value="F:RNA polymerase III type 2 promoter sequence-specific DNA binding"/>
    <property type="evidence" value="ECO:0007669"/>
    <property type="project" value="TreeGrafter"/>
</dbReference>
<evidence type="ECO:0000256" key="1">
    <source>
        <dbReference type="ARBA" id="ARBA00004123"/>
    </source>
</evidence>
<evidence type="ECO:0000256" key="5">
    <source>
        <dbReference type="SAM" id="MobiDB-lite"/>
    </source>
</evidence>
<dbReference type="PANTHER" id="PTHR13230:SF5">
    <property type="entry name" value="GENERAL TRANSCRIPTION FACTOR 3C POLYPEPTIDE 5"/>
    <property type="match status" value="1"/>
</dbReference>
<keyword evidence="2" id="KW-0238">DNA-binding</keyword>